<reference evidence="11 12" key="1">
    <citation type="submission" date="2015-07" db="EMBL/GenBank/DDBJ databases">
        <title>Whole genome sequence of Herpetosiphon geysericola DSM 7119.</title>
        <authorList>
            <person name="Hemp J."/>
            <person name="Ward L.M."/>
            <person name="Pace L.A."/>
            <person name="Fischer W.W."/>
        </authorList>
    </citation>
    <scope>NUCLEOTIDE SEQUENCE [LARGE SCALE GENOMIC DNA]</scope>
    <source>
        <strain evidence="11 12">DSM 7119</strain>
    </source>
</reference>
<keyword evidence="12" id="KW-1185">Reference proteome</keyword>
<dbReference type="STRING" id="70996.SE18_07665"/>
<keyword evidence="6 8" id="KW-0547">Nucleotide-binding</keyword>
<comment type="similarity">
    <text evidence="8 9">Belongs to the APS kinase family.</text>
</comment>
<evidence type="ECO:0000313" key="12">
    <source>
        <dbReference type="Proteomes" id="UP000050277"/>
    </source>
</evidence>
<evidence type="ECO:0000256" key="1">
    <source>
        <dbReference type="ARBA" id="ARBA00001823"/>
    </source>
</evidence>
<feature type="domain" description="APS kinase" evidence="10">
    <location>
        <begin position="3"/>
        <end position="150"/>
    </location>
</feature>
<feature type="active site" description="Phosphoserine intermediate" evidence="8">
    <location>
        <position position="85"/>
    </location>
</feature>
<evidence type="ECO:0000256" key="9">
    <source>
        <dbReference type="RuleBase" id="RU004347"/>
    </source>
</evidence>
<keyword evidence="8 9" id="KW-0418">Kinase</keyword>
<evidence type="ECO:0000256" key="3">
    <source>
        <dbReference type="ARBA" id="ARBA00004806"/>
    </source>
</evidence>
<dbReference type="NCBIfam" id="NF003013">
    <property type="entry name" value="PRK03846.1"/>
    <property type="match status" value="1"/>
</dbReference>
<dbReference type="GO" id="GO:0019379">
    <property type="term" value="P:sulfate assimilation, phosphoadenylyl sulfate reduction by phosphoadenylyl-sulfate reductase (thioredoxin)"/>
    <property type="evidence" value="ECO:0007669"/>
    <property type="project" value="TreeGrafter"/>
</dbReference>
<proteinExistence type="inferred from homology"/>
<dbReference type="InterPro" id="IPR050512">
    <property type="entry name" value="Sulf_AdTrans/APS_kinase"/>
</dbReference>
<dbReference type="PATRIC" id="fig|70996.4.peg.4893"/>
<evidence type="ECO:0000259" key="10">
    <source>
        <dbReference type="Pfam" id="PF01583"/>
    </source>
</evidence>
<dbReference type="HAMAP" id="MF_00065">
    <property type="entry name" value="Adenylyl_sulf_kinase"/>
    <property type="match status" value="1"/>
</dbReference>
<dbReference type="Pfam" id="PF01583">
    <property type="entry name" value="APS_kinase"/>
    <property type="match status" value="1"/>
</dbReference>
<dbReference type="GO" id="GO:0005524">
    <property type="term" value="F:ATP binding"/>
    <property type="evidence" value="ECO:0007669"/>
    <property type="project" value="UniProtKB-UniRule"/>
</dbReference>
<dbReference type="NCBIfam" id="NF002059">
    <property type="entry name" value="PRK00889.1"/>
    <property type="match status" value="1"/>
</dbReference>
<dbReference type="GO" id="GO:0004020">
    <property type="term" value="F:adenylylsulfate kinase activity"/>
    <property type="evidence" value="ECO:0007669"/>
    <property type="project" value="UniProtKB-UniRule"/>
</dbReference>
<keyword evidence="5 8" id="KW-0808">Transferase</keyword>
<comment type="caution">
    <text evidence="11">The sequence shown here is derived from an EMBL/GenBank/DDBJ whole genome shotgun (WGS) entry which is preliminary data.</text>
</comment>
<dbReference type="InterPro" id="IPR027417">
    <property type="entry name" value="P-loop_NTPase"/>
</dbReference>
<dbReference type="PANTHER" id="PTHR42700:SF1">
    <property type="entry name" value="SULFATE ADENYLYLTRANSFERASE"/>
    <property type="match status" value="1"/>
</dbReference>
<keyword evidence="7 8" id="KW-0067">ATP-binding</keyword>
<dbReference type="RefSeq" id="WP_054533843.1">
    <property type="nucleotide sequence ID" value="NZ_LGKP01000012.1"/>
</dbReference>
<dbReference type="GO" id="GO:0010134">
    <property type="term" value="P:sulfate assimilation via adenylyl sulfate reduction"/>
    <property type="evidence" value="ECO:0007669"/>
    <property type="project" value="TreeGrafter"/>
</dbReference>
<accession>A0A0N8GSW9</accession>
<comment type="function">
    <text evidence="2 8 9">Catalyzes the synthesis of activated sulfate.</text>
</comment>
<evidence type="ECO:0000256" key="8">
    <source>
        <dbReference type="HAMAP-Rule" id="MF_00065"/>
    </source>
</evidence>
<dbReference type="PANTHER" id="PTHR42700">
    <property type="entry name" value="SULFATE ADENYLYLTRANSFERASE"/>
    <property type="match status" value="1"/>
</dbReference>
<dbReference type="InterPro" id="IPR059117">
    <property type="entry name" value="APS_kinase_dom"/>
</dbReference>
<protein>
    <recommendedName>
        <fullName evidence="4 8">Adenylyl-sulfate kinase</fullName>
        <ecNumber evidence="4 8">2.7.1.25</ecNumber>
    </recommendedName>
    <alternativeName>
        <fullName evidence="8">APS kinase</fullName>
    </alternativeName>
    <alternativeName>
        <fullName evidence="8">ATP adenosine-5'-phosphosulfate 3'-phosphotransferase</fullName>
    </alternativeName>
    <alternativeName>
        <fullName evidence="8">Adenosine-5'-phosphosulfate kinase</fullName>
    </alternativeName>
</protein>
<comment type="pathway">
    <text evidence="3 8 9">Sulfur metabolism; hydrogen sulfide biosynthesis; sulfite from sulfate: step 2/3.</text>
</comment>
<evidence type="ECO:0000256" key="4">
    <source>
        <dbReference type="ARBA" id="ARBA00012121"/>
    </source>
</evidence>
<dbReference type="SUPFAM" id="SSF52540">
    <property type="entry name" value="P-loop containing nucleoside triphosphate hydrolases"/>
    <property type="match status" value="1"/>
</dbReference>
<dbReference type="Gene3D" id="3.40.50.300">
    <property type="entry name" value="P-loop containing nucleotide triphosphate hydrolases"/>
    <property type="match status" value="1"/>
</dbReference>
<evidence type="ECO:0000256" key="6">
    <source>
        <dbReference type="ARBA" id="ARBA00022741"/>
    </source>
</evidence>
<comment type="catalytic activity">
    <reaction evidence="1 8 9">
        <text>adenosine 5'-phosphosulfate + ATP = 3'-phosphoadenylyl sulfate + ADP + H(+)</text>
        <dbReference type="Rhea" id="RHEA:24152"/>
        <dbReference type="ChEBI" id="CHEBI:15378"/>
        <dbReference type="ChEBI" id="CHEBI:30616"/>
        <dbReference type="ChEBI" id="CHEBI:58243"/>
        <dbReference type="ChEBI" id="CHEBI:58339"/>
        <dbReference type="ChEBI" id="CHEBI:456216"/>
        <dbReference type="EC" id="2.7.1.25"/>
    </reaction>
</comment>
<evidence type="ECO:0000256" key="7">
    <source>
        <dbReference type="ARBA" id="ARBA00022840"/>
    </source>
</evidence>
<evidence type="ECO:0000256" key="2">
    <source>
        <dbReference type="ARBA" id="ARBA00002632"/>
    </source>
</evidence>
<evidence type="ECO:0000256" key="5">
    <source>
        <dbReference type="ARBA" id="ARBA00022679"/>
    </source>
</evidence>
<evidence type="ECO:0000313" key="11">
    <source>
        <dbReference type="EMBL" id="KPL90466.1"/>
    </source>
</evidence>
<dbReference type="CDD" id="cd02027">
    <property type="entry name" value="APSK"/>
    <property type="match status" value="1"/>
</dbReference>
<dbReference type="InterPro" id="IPR002891">
    <property type="entry name" value="APS"/>
</dbReference>
<feature type="binding site" evidence="8">
    <location>
        <begin position="11"/>
        <end position="18"/>
    </location>
    <ligand>
        <name>ATP</name>
        <dbReference type="ChEBI" id="CHEBI:30616"/>
    </ligand>
</feature>
<dbReference type="NCBIfam" id="TIGR00455">
    <property type="entry name" value="apsK"/>
    <property type="match status" value="1"/>
</dbReference>
<dbReference type="AlphaFoldDB" id="A0A0N8GSW9"/>
<dbReference type="GO" id="GO:0004781">
    <property type="term" value="F:sulfate adenylyltransferase (ATP) activity"/>
    <property type="evidence" value="ECO:0007669"/>
    <property type="project" value="TreeGrafter"/>
</dbReference>
<dbReference type="EC" id="2.7.1.25" evidence="4 8"/>
<dbReference type="Proteomes" id="UP000050277">
    <property type="component" value="Unassembled WGS sequence"/>
</dbReference>
<dbReference type="GO" id="GO:0005737">
    <property type="term" value="C:cytoplasm"/>
    <property type="evidence" value="ECO:0007669"/>
    <property type="project" value="TreeGrafter"/>
</dbReference>
<dbReference type="GO" id="GO:0070814">
    <property type="term" value="P:hydrogen sulfide biosynthetic process"/>
    <property type="evidence" value="ECO:0007669"/>
    <property type="project" value="UniProtKB-UniRule"/>
</dbReference>
<keyword evidence="8" id="KW-0597">Phosphoprotein</keyword>
<dbReference type="UniPathway" id="UPA00140">
    <property type="reaction ID" value="UER00205"/>
</dbReference>
<dbReference type="FunFam" id="3.40.50.300:FF:000802">
    <property type="entry name" value="Sulfate adenylyltransferase"/>
    <property type="match status" value="1"/>
</dbReference>
<sequence>MSQGYIIWFTGLSGAGKSTIAAALAEVLRERDQRVEVLDGDVVRTHLSKGLGFSKEDRDTNVRRIGWVCDLVARHGGVAIAAAISPYRQTREEIRASTARFVEVYIDCPLEVCIDRDVKGLYAKALAGEIPHFTGVSDPYEPPTNPEVVIPSHAEALDASVARIINKLEELGYLLTVAAVEEVA</sequence>
<dbReference type="EMBL" id="LGKP01000012">
    <property type="protein sequence ID" value="KPL90466.1"/>
    <property type="molecule type" value="Genomic_DNA"/>
</dbReference>
<organism evidence="11 12">
    <name type="scientific">Herpetosiphon geysericola</name>
    <dbReference type="NCBI Taxonomy" id="70996"/>
    <lineage>
        <taxon>Bacteria</taxon>
        <taxon>Bacillati</taxon>
        <taxon>Chloroflexota</taxon>
        <taxon>Chloroflexia</taxon>
        <taxon>Herpetosiphonales</taxon>
        <taxon>Herpetosiphonaceae</taxon>
        <taxon>Herpetosiphon</taxon>
    </lineage>
</organism>
<dbReference type="OrthoDB" id="9804504at2"/>
<gene>
    <name evidence="8" type="primary">cysC</name>
    <name evidence="11" type="ORF">SE18_07665</name>
</gene>
<name>A0A0N8GSW9_9CHLR</name>